<dbReference type="Pfam" id="PF13830">
    <property type="entry name" value="DUF4192"/>
    <property type="match status" value="1"/>
</dbReference>
<dbReference type="EMBL" id="SUMC01000022">
    <property type="protein sequence ID" value="TKA09418.1"/>
    <property type="molecule type" value="Genomic_DNA"/>
</dbReference>
<dbReference type="InterPro" id="IPR025447">
    <property type="entry name" value="DUF4192"/>
</dbReference>
<organism evidence="2 3">
    <name type="scientific">Actinacidiphila oryziradicis</name>
    <dbReference type="NCBI Taxonomy" id="2571141"/>
    <lineage>
        <taxon>Bacteria</taxon>
        <taxon>Bacillati</taxon>
        <taxon>Actinomycetota</taxon>
        <taxon>Actinomycetes</taxon>
        <taxon>Kitasatosporales</taxon>
        <taxon>Streptomycetaceae</taxon>
        <taxon>Actinacidiphila</taxon>
    </lineage>
</organism>
<evidence type="ECO:0000313" key="2">
    <source>
        <dbReference type="EMBL" id="TKA09418.1"/>
    </source>
</evidence>
<reference evidence="2 3" key="1">
    <citation type="submission" date="2019-04" db="EMBL/GenBank/DDBJ databases">
        <title>Streptomyces oryziradicis sp. nov., a novel actinomycete isolated from rhizosphere soil of rice (Oryza sativa L.).</title>
        <authorList>
            <person name="Li C."/>
        </authorList>
    </citation>
    <scope>NUCLEOTIDE SEQUENCE [LARGE SCALE GENOMIC DNA]</scope>
    <source>
        <strain evidence="2 3">NEAU-C40</strain>
    </source>
</reference>
<feature type="compositionally biased region" description="Basic residues" evidence="1">
    <location>
        <begin position="400"/>
        <end position="409"/>
    </location>
</feature>
<dbReference type="RefSeq" id="WP_136725791.1">
    <property type="nucleotide sequence ID" value="NZ_SUMC01000022.1"/>
</dbReference>
<dbReference type="AlphaFoldDB" id="A0A4U0SKA6"/>
<gene>
    <name evidence="2" type="ORF">FCI23_22780</name>
</gene>
<dbReference type="Proteomes" id="UP000305778">
    <property type="component" value="Unassembled WGS sequence"/>
</dbReference>
<name>A0A4U0SKA6_9ACTN</name>
<accession>A0A4U0SKA6</accession>
<dbReference type="OrthoDB" id="3264463at2"/>
<evidence type="ECO:0000313" key="3">
    <source>
        <dbReference type="Proteomes" id="UP000305778"/>
    </source>
</evidence>
<comment type="caution">
    <text evidence="2">The sequence shown here is derived from an EMBL/GenBank/DDBJ whole genome shotgun (WGS) entry which is preliminary data.</text>
</comment>
<protein>
    <submittedName>
        <fullName evidence="2">DUF4192 domain-containing protein</fullName>
    </submittedName>
</protein>
<keyword evidence="3" id="KW-1185">Reference proteome</keyword>
<proteinExistence type="predicted"/>
<feature type="region of interest" description="Disordered" evidence="1">
    <location>
        <begin position="373"/>
        <end position="409"/>
    </location>
</feature>
<sequence length="409" mass="44104">MTQHIEPPRPSDDPKVTLRSPAELADALPFLMGFYPSHSIVLVALHGEHSRFGGRLRLGIPDDPAEWPEAAAQLADCLIRGSEQRGDRPDSIVVFLCPERAEGESPARAMERVRPLAQALRTACGALDVPVVEALCVTGGRWWSYCCPGTGCCPPEGAEVSDSGDSVMAAAAAYAGIQVRGSLREMEARLAPPTGPGATAQVRALDTAAAELVPRMLDGADCESVRRTTLTLVEEALRRFRAAPPDDDGAGADRIDDALLGDEEAASIVLGLQDRITRDRAAEWMEPPHTEPALRLWRALARRCVKPYEDHAAAPLTLAGWIAWSSGDETAARVAFGRALDLDPDYTFARLLHAAVNNGLDPEPLRHCLRQERRQRVAKAVTARRGPAGSAGRGPGRRSPGARRARTRR</sequence>
<evidence type="ECO:0000256" key="1">
    <source>
        <dbReference type="SAM" id="MobiDB-lite"/>
    </source>
</evidence>